<reference evidence="5" key="2">
    <citation type="journal article" date="2023" name="Science">
        <title>Genomic signatures of disease resistance in endangered staghorn corals.</title>
        <authorList>
            <person name="Vollmer S.V."/>
            <person name="Selwyn J.D."/>
            <person name="Despard B.A."/>
            <person name="Roesel C.L."/>
        </authorList>
    </citation>
    <scope>NUCLEOTIDE SEQUENCE</scope>
    <source>
        <strain evidence="5">K2</strain>
    </source>
</reference>
<evidence type="ECO:0000256" key="1">
    <source>
        <dbReference type="ARBA" id="ARBA00022737"/>
    </source>
</evidence>
<dbReference type="GO" id="GO:0003723">
    <property type="term" value="F:RNA binding"/>
    <property type="evidence" value="ECO:0007669"/>
    <property type="project" value="UniProtKB-UniRule"/>
</dbReference>
<keyword evidence="5" id="KW-0067">ATP-binding</keyword>
<evidence type="ECO:0000259" key="4">
    <source>
        <dbReference type="SMART" id="SM00322"/>
    </source>
</evidence>
<dbReference type="AlphaFoldDB" id="A0AAD9VHC5"/>
<dbReference type="PROSITE" id="PS50084">
    <property type="entry name" value="KH_TYPE_1"/>
    <property type="match status" value="1"/>
</dbReference>
<dbReference type="GO" id="GO:0004386">
    <property type="term" value="F:helicase activity"/>
    <property type="evidence" value="ECO:0007669"/>
    <property type="project" value="UniProtKB-KW"/>
</dbReference>
<feature type="domain" description="K Homology" evidence="4">
    <location>
        <begin position="134"/>
        <end position="204"/>
    </location>
</feature>
<proteinExistence type="predicted"/>
<dbReference type="Proteomes" id="UP001249851">
    <property type="component" value="Unassembled WGS sequence"/>
</dbReference>
<feature type="compositionally biased region" description="Low complexity" evidence="3">
    <location>
        <begin position="118"/>
        <end position="128"/>
    </location>
</feature>
<keyword evidence="6" id="KW-1185">Reference proteome</keyword>
<protein>
    <submittedName>
        <fullName evidence="5">ATP-dependent RNA helicase DDX43</fullName>
    </submittedName>
</protein>
<dbReference type="Pfam" id="PF00013">
    <property type="entry name" value="KH_1"/>
    <property type="match status" value="1"/>
</dbReference>
<evidence type="ECO:0000256" key="2">
    <source>
        <dbReference type="PROSITE-ProRule" id="PRU00117"/>
    </source>
</evidence>
<accession>A0AAD9VHC5</accession>
<keyword evidence="5" id="KW-0347">Helicase</keyword>
<dbReference type="InterPro" id="IPR036612">
    <property type="entry name" value="KH_dom_type_1_sf"/>
</dbReference>
<dbReference type="CDD" id="cd00105">
    <property type="entry name" value="KH-I"/>
    <property type="match status" value="1"/>
</dbReference>
<feature type="region of interest" description="Disordered" evidence="3">
    <location>
        <begin position="1"/>
        <end position="133"/>
    </location>
</feature>
<dbReference type="EMBL" id="JARQWQ010000001">
    <property type="protein sequence ID" value="KAK2574489.1"/>
    <property type="molecule type" value="Genomic_DNA"/>
</dbReference>
<keyword evidence="5" id="KW-0378">Hydrolase</keyword>
<evidence type="ECO:0000313" key="6">
    <source>
        <dbReference type="Proteomes" id="UP001249851"/>
    </source>
</evidence>
<dbReference type="InterPro" id="IPR004088">
    <property type="entry name" value="KH_dom_type_1"/>
</dbReference>
<gene>
    <name evidence="5" type="ORF">P5673_000663</name>
</gene>
<keyword evidence="5" id="KW-0547">Nucleotide-binding</keyword>
<reference evidence="5" key="1">
    <citation type="journal article" date="2023" name="G3 (Bethesda)">
        <title>Whole genome assembly and annotation of the endangered Caribbean coral Acropora cervicornis.</title>
        <authorList>
            <person name="Selwyn J.D."/>
            <person name="Vollmer S.V."/>
        </authorList>
    </citation>
    <scope>NUCLEOTIDE SEQUENCE</scope>
    <source>
        <strain evidence="5">K2</strain>
    </source>
</reference>
<dbReference type="InterPro" id="IPR004087">
    <property type="entry name" value="KH_dom"/>
</dbReference>
<keyword evidence="1" id="KW-0677">Repeat</keyword>
<feature type="compositionally biased region" description="Low complexity" evidence="3">
    <location>
        <begin position="53"/>
        <end position="69"/>
    </location>
</feature>
<name>A0AAD9VHC5_ACRCE</name>
<dbReference type="PANTHER" id="PTHR10288">
    <property type="entry name" value="KH DOMAIN CONTAINING RNA BINDING PROTEIN"/>
    <property type="match status" value="1"/>
</dbReference>
<keyword evidence="2" id="KW-0694">RNA-binding</keyword>
<dbReference type="SUPFAM" id="SSF54791">
    <property type="entry name" value="Eukaryotic type KH-domain (KH-domain type I)"/>
    <property type="match status" value="1"/>
</dbReference>
<evidence type="ECO:0000256" key="3">
    <source>
        <dbReference type="SAM" id="MobiDB-lite"/>
    </source>
</evidence>
<evidence type="ECO:0000313" key="5">
    <source>
        <dbReference type="EMBL" id="KAK2574489.1"/>
    </source>
</evidence>
<dbReference type="Gene3D" id="3.30.1370.10">
    <property type="entry name" value="K Homology domain, type 1"/>
    <property type="match status" value="1"/>
</dbReference>
<organism evidence="5 6">
    <name type="scientific">Acropora cervicornis</name>
    <name type="common">Staghorn coral</name>
    <dbReference type="NCBI Taxonomy" id="6130"/>
    <lineage>
        <taxon>Eukaryota</taxon>
        <taxon>Metazoa</taxon>
        <taxon>Cnidaria</taxon>
        <taxon>Anthozoa</taxon>
        <taxon>Hexacorallia</taxon>
        <taxon>Scleractinia</taxon>
        <taxon>Astrocoeniina</taxon>
        <taxon>Acroporidae</taxon>
        <taxon>Acropora</taxon>
    </lineage>
</organism>
<sequence>MSDWEEEDEGRSHSETAYVAPRGRGRFDKAGDDDNFCDTSNRKSGFGRGQNSRLGRGNNYNLDNRNGLNKDGNSRAFGRGLGGFRRQTRDVIQGDNTWRGDEADESSDCSNWRDRGFRGNSRGFGRSRASQGRDRNCTVMMVPSDDIRYIIGKGGQKIREIQEKSGAYIKIKNDDATYTETPVEISGGEDAVKQAKEFIDKIVNPESSLTHNIGGLSVENGSASERHDPPPPSKIIPWAKLREEQAEREVARWADLPPIKKVFYQEHRAVANMDAETVDKFRYQLLAKHAFTYAGFEGMFVCTSVISIKLLGKPRVCWCHEK</sequence>
<dbReference type="SMART" id="SM00322">
    <property type="entry name" value="KH"/>
    <property type="match status" value="1"/>
</dbReference>
<comment type="caution">
    <text evidence="5">The sequence shown here is derived from an EMBL/GenBank/DDBJ whole genome shotgun (WGS) entry which is preliminary data.</text>
</comment>